<comment type="subcellular location">
    <subcellularLocation>
        <location evidence="1">Cell membrane</location>
        <topology evidence="1">Multi-pass membrane protein</topology>
    </subcellularLocation>
</comment>
<comment type="caution">
    <text evidence="7">The sequence shown here is derived from an EMBL/GenBank/DDBJ whole genome shotgun (WGS) entry which is preliminary data.</text>
</comment>
<evidence type="ECO:0000256" key="3">
    <source>
        <dbReference type="ARBA" id="ARBA00022692"/>
    </source>
</evidence>
<dbReference type="PANTHER" id="PTHR43652">
    <property type="entry name" value="BASIC AMINO ACID ANTIPORTER YFCC-RELATED"/>
    <property type="match status" value="1"/>
</dbReference>
<feature type="transmembrane region" description="Helical" evidence="6">
    <location>
        <begin position="366"/>
        <end position="386"/>
    </location>
</feature>
<feature type="transmembrane region" description="Helical" evidence="6">
    <location>
        <begin position="247"/>
        <end position="266"/>
    </location>
</feature>
<dbReference type="PANTHER" id="PTHR43652:SF6">
    <property type="entry name" value="ARGININE REPRESSOR"/>
    <property type="match status" value="1"/>
</dbReference>
<keyword evidence="2" id="KW-1003">Cell membrane</keyword>
<feature type="transmembrane region" description="Helical" evidence="6">
    <location>
        <begin position="406"/>
        <end position="425"/>
    </location>
</feature>
<evidence type="ECO:0000256" key="5">
    <source>
        <dbReference type="ARBA" id="ARBA00023136"/>
    </source>
</evidence>
<evidence type="ECO:0000256" key="6">
    <source>
        <dbReference type="SAM" id="Phobius"/>
    </source>
</evidence>
<feature type="transmembrane region" description="Helical" evidence="6">
    <location>
        <begin position="310"/>
        <end position="333"/>
    </location>
</feature>
<accession>A0A2H9T9R1</accession>
<dbReference type="Pfam" id="PF03606">
    <property type="entry name" value="DcuC"/>
    <property type="match status" value="1"/>
</dbReference>
<evidence type="ECO:0000313" key="7">
    <source>
        <dbReference type="EMBL" id="PJE79937.1"/>
    </source>
</evidence>
<organism evidence="7">
    <name type="scientific">invertebrate metagenome</name>
    <dbReference type="NCBI Taxonomy" id="1711999"/>
    <lineage>
        <taxon>unclassified sequences</taxon>
        <taxon>metagenomes</taxon>
        <taxon>organismal metagenomes</taxon>
    </lineage>
</organism>
<feature type="transmembrane region" description="Helical" evidence="6">
    <location>
        <begin position="339"/>
        <end position="359"/>
    </location>
</feature>
<name>A0A2H9T9R1_9ZZZZ</name>
<evidence type="ECO:0008006" key="8">
    <source>
        <dbReference type="Google" id="ProtNLM"/>
    </source>
</evidence>
<keyword evidence="4 6" id="KW-1133">Transmembrane helix</keyword>
<keyword evidence="3 6" id="KW-0812">Transmembrane</keyword>
<feature type="transmembrane region" description="Helical" evidence="6">
    <location>
        <begin position="21"/>
        <end position="40"/>
    </location>
</feature>
<protein>
    <recommendedName>
        <fullName evidence="8">YfcC family protein</fullName>
    </recommendedName>
</protein>
<reference evidence="7" key="1">
    <citation type="journal article" date="2017" name="Appl. Environ. Microbiol.">
        <title>Molecular characterization of an Endozoicomonas-like organism causing infection in king scallop Pecten maximus L.</title>
        <authorList>
            <person name="Cano I."/>
            <person name="van Aerle R."/>
            <person name="Ross S."/>
            <person name="Verner-Jeffreys D.W."/>
            <person name="Paley R.K."/>
            <person name="Rimmer G."/>
            <person name="Ryder D."/>
            <person name="Hooper P."/>
            <person name="Stone D."/>
            <person name="Feist S.W."/>
        </authorList>
    </citation>
    <scope>NUCLEOTIDE SEQUENCE</scope>
</reference>
<gene>
    <name evidence="7" type="ORF">CI610_01063</name>
</gene>
<feature type="transmembrane region" description="Helical" evidence="6">
    <location>
        <begin position="192"/>
        <end position="216"/>
    </location>
</feature>
<feature type="transmembrane region" description="Helical" evidence="6">
    <location>
        <begin position="124"/>
        <end position="146"/>
    </location>
</feature>
<sequence length="513" mass="54488">MSSPTIAADQPAKKKKLSFPSAYTVLLIIAAIIAVLTWVVPAGTYDKLSYDSDAQTFTVDYANGGSKQLPGTQETLDDLGIGVGISKFTSGAIMKPIGIPDTYMEVEPNPQGIGDFFMSPTSGIYDSIDVVFFVLVIGGFIGIMNFSGAFNAGIQSLSGAMKGREKWLIIIVTTLISIGGTTFGMAEETIAFYPVLIPIFIAAGYDAMVALASIYIGSCVGTMCSTVNPFSTIIASNAAGINWTDGITLRLIMLIVGTLLSIIYIVRYANKVKADPSKSLIYSQKAEIEARFLGNQDTSVSHHMTGRTKLILTLFAATFVIMIYGVSSLGWWFSEMTTLFFIASLIIGVLAGCSEKGFVAEFIKGANDLLGVALIIGIARGVTFLMEQGMISDTILYASSGLVEGMSKGIFIIVMMILFALISFFIPSSSGLAVLSMPIMAPLADVVGLPKDNVVSAYQFGMGLMAFITPAGLVLASLAMVNVTFDKWLKFVMPILGILTATAAVVLLIGSYL</sequence>
<evidence type="ECO:0000256" key="4">
    <source>
        <dbReference type="ARBA" id="ARBA00022989"/>
    </source>
</evidence>
<feature type="transmembrane region" description="Helical" evidence="6">
    <location>
        <begin position="491"/>
        <end position="512"/>
    </location>
</feature>
<evidence type="ECO:0000256" key="1">
    <source>
        <dbReference type="ARBA" id="ARBA00004651"/>
    </source>
</evidence>
<proteinExistence type="predicted"/>
<dbReference type="EMBL" id="NSIT01000040">
    <property type="protein sequence ID" value="PJE79937.1"/>
    <property type="molecule type" value="Genomic_DNA"/>
</dbReference>
<dbReference type="InterPro" id="IPR051679">
    <property type="entry name" value="DASS-Related_Transporters"/>
</dbReference>
<keyword evidence="5 6" id="KW-0472">Membrane</keyword>
<dbReference type="InterPro" id="IPR018385">
    <property type="entry name" value="C4_dicarb_anaerob_car-like"/>
</dbReference>
<feature type="transmembrane region" description="Helical" evidence="6">
    <location>
        <begin position="167"/>
        <end position="186"/>
    </location>
</feature>
<evidence type="ECO:0000256" key="2">
    <source>
        <dbReference type="ARBA" id="ARBA00022475"/>
    </source>
</evidence>
<feature type="transmembrane region" description="Helical" evidence="6">
    <location>
        <begin position="223"/>
        <end position="241"/>
    </location>
</feature>
<dbReference type="AlphaFoldDB" id="A0A2H9T9R1"/>
<dbReference type="GO" id="GO:0005886">
    <property type="term" value="C:plasma membrane"/>
    <property type="evidence" value="ECO:0007669"/>
    <property type="project" value="UniProtKB-SubCell"/>
</dbReference>
<feature type="transmembrane region" description="Helical" evidence="6">
    <location>
        <begin position="456"/>
        <end position="479"/>
    </location>
</feature>